<keyword evidence="3" id="KW-1185">Reference proteome</keyword>
<reference evidence="3" key="1">
    <citation type="journal article" date="2019" name="Int. J. Syst. Evol. Microbiol.">
        <title>The Global Catalogue of Microorganisms (GCM) 10K type strain sequencing project: providing services to taxonomists for standard genome sequencing and annotation.</title>
        <authorList>
            <consortium name="The Broad Institute Genomics Platform"/>
            <consortium name="The Broad Institute Genome Sequencing Center for Infectious Disease"/>
            <person name="Wu L."/>
            <person name="Ma J."/>
        </authorList>
    </citation>
    <scope>NUCLEOTIDE SEQUENCE [LARGE SCALE GENOMIC DNA]</scope>
    <source>
        <strain evidence="3">CCUG 56401</strain>
    </source>
</reference>
<feature type="compositionally biased region" description="Basic and acidic residues" evidence="1">
    <location>
        <begin position="1"/>
        <end position="34"/>
    </location>
</feature>
<feature type="region of interest" description="Disordered" evidence="1">
    <location>
        <begin position="1"/>
        <end position="59"/>
    </location>
</feature>
<dbReference type="EMBL" id="JBHTIW010000008">
    <property type="protein sequence ID" value="MFD0920755.1"/>
    <property type="molecule type" value="Genomic_DNA"/>
</dbReference>
<sequence>MGRGSDKHGPRQDDALEKELEGRLRGNHPTRADEALDAEPPADDDPDAERPQRPPPPED</sequence>
<proteinExistence type="predicted"/>
<comment type="caution">
    <text evidence="2">The sequence shown here is derived from an EMBL/GenBank/DDBJ whole genome shotgun (WGS) entry which is preliminary data.</text>
</comment>
<organism evidence="2 3">
    <name type="scientific">Saccharopolyspora rosea</name>
    <dbReference type="NCBI Taxonomy" id="524884"/>
    <lineage>
        <taxon>Bacteria</taxon>
        <taxon>Bacillati</taxon>
        <taxon>Actinomycetota</taxon>
        <taxon>Actinomycetes</taxon>
        <taxon>Pseudonocardiales</taxon>
        <taxon>Pseudonocardiaceae</taxon>
        <taxon>Saccharopolyspora</taxon>
    </lineage>
</organism>
<protein>
    <submittedName>
        <fullName evidence="2">Uncharacterized protein</fullName>
    </submittedName>
</protein>
<dbReference type="Proteomes" id="UP001597018">
    <property type="component" value="Unassembled WGS sequence"/>
</dbReference>
<feature type="compositionally biased region" description="Acidic residues" evidence="1">
    <location>
        <begin position="35"/>
        <end position="47"/>
    </location>
</feature>
<evidence type="ECO:0000313" key="3">
    <source>
        <dbReference type="Proteomes" id="UP001597018"/>
    </source>
</evidence>
<accession>A0ABW3FRG9</accession>
<name>A0ABW3FRG9_9PSEU</name>
<gene>
    <name evidence="2" type="ORF">ACFQ16_13450</name>
</gene>
<dbReference type="RefSeq" id="WP_263253903.1">
    <property type="nucleotide sequence ID" value="NZ_BAABLT010000006.1"/>
</dbReference>
<evidence type="ECO:0000313" key="2">
    <source>
        <dbReference type="EMBL" id="MFD0920755.1"/>
    </source>
</evidence>
<evidence type="ECO:0000256" key="1">
    <source>
        <dbReference type="SAM" id="MobiDB-lite"/>
    </source>
</evidence>